<dbReference type="AlphaFoldDB" id="A0A956RPS1"/>
<accession>A0A956RPS1</accession>
<feature type="non-terminal residue" evidence="2">
    <location>
        <position position="1"/>
    </location>
</feature>
<dbReference type="InterPro" id="IPR013096">
    <property type="entry name" value="Cupin_2"/>
</dbReference>
<proteinExistence type="predicted"/>
<protein>
    <submittedName>
        <fullName evidence="2">Cupin domain-containing protein</fullName>
    </submittedName>
</protein>
<dbReference type="EMBL" id="JAGQHR010000212">
    <property type="protein sequence ID" value="MCA9727677.1"/>
    <property type="molecule type" value="Genomic_DNA"/>
</dbReference>
<organism evidence="2 3">
    <name type="scientific">Eiseniibacteriota bacterium</name>
    <dbReference type="NCBI Taxonomy" id="2212470"/>
    <lineage>
        <taxon>Bacteria</taxon>
        <taxon>Candidatus Eiseniibacteriota</taxon>
    </lineage>
</organism>
<dbReference type="InterPro" id="IPR011051">
    <property type="entry name" value="RmlC_Cupin_sf"/>
</dbReference>
<reference evidence="2" key="1">
    <citation type="submission" date="2020-04" db="EMBL/GenBank/DDBJ databases">
        <authorList>
            <person name="Zhang T."/>
        </authorList>
    </citation>
    <scope>NUCLEOTIDE SEQUENCE</scope>
    <source>
        <strain evidence="2">HKST-UBA01</strain>
    </source>
</reference>
<dbReference type="Pfam" id="PF07883">
    <property type="entry name" value="Cupin_2"/>
    <property type="match status" value="1"/>
</dbReference>
<dbReference type="InterPro" id="IPR052044">
    <property type="entry name" value="PKS_Associated_Protein"/>
</dbReference>
<gene>
    <name evidence="2" type="ORF">KC729_08335</name>
</gene>
<dbReference type="InterPro" id="IPR014710">
    <property type="entry name" value="RmlC-like_jellyroll"/>
</dbReference>
<name>A0A956RPS1_UNCEI</name>
<dbReference type="PANTHER" id="PTHR36114:SF1">
    <property type="entry name" value="16.7 KDA PROTEIN IN WHIE LOCUS"/>
    <property type="match status" value="1"/>
</dbReference>
<dbReference type="CDD" id="cd02226">
    <property type="entry name" value="cupin_YdbB-like"/>
    <property type="match status" value="1"/>
</dbReference>
<evidence type="ECO:0000313" key="2">
    <source>
        <dbReference type="EMBL" id="MCA9727677.1"/>
    </source>
</evidence>
<dbReference type="PANTHER" id="PTHR36114">
    <property type="entry name" value="16.7 KDA PROTEIN IN WHIE LOCUS"/>
    <property type="match status" value="1"/>
</dbReference>
<dbReference type="SUPFAM" id="SSF51182">
    <property type="entry name" value="RmlC-like cupins"/>
    <property type="match status" value="1"/>
</dbReference>
<dbReference type="Gene3D" id="2.60.120.10">
    <property type="entry name" value="Jelly Rolls"/>
    <property type="match status" value="1"/>
</dbReference>
<sequence>AKKLASFTETWSPKVVGELNGQLVKVVKAHGEYVWHHHDHEDEMFLVLEGHLDIHFRDRVVALDPGEFCVVPRGVEHKPVAESPASLLLFEPATTRNTGNVDHAYTIEAADLEKI</sequence>
<feature type="domain" description="Cupin type-2" evidence="1">
    <location>
        <begin position="27"/>
        <end position="88"/>
    </location>
</feature>
<evidence type="ECO:0000313" key="3">
    <source>
        <dbReference type="Proteomes" id="UP000697710"/>
    </source>
</evidence>
<reference evidence="2" key="2">
    <citation type="journal article" date="2021" name="Microbiome">
        <title>Successional dynamics and alternative stable states in a saline activated sludge microbial community over 9 years.</title>
        <authorList>
            <person name="Wang Y."/>
            <person name="Ye J."/>
            <person name="Ju F."/>
            <person name="Liu L."/>
            <person name="Boyd J.A."/>
            <person name="Deng Y."/>
            <person name="Parks D.H."/>
            <person name="Jiang X."/>
            <person name="Yin X."/>
            <person name="Woodcroft B.J."/>
            <person name="Tyson G.W."/>
            <person name="Hugenholtz P."/>
            <person name="Polz M.F."/>
            <person name="Zhang T."/>
        </authorList>
    </citation>
    <scope>NUCLEOTIDE SEQUENCE</scope>
    <source>
        <strain evidence="2">HKST-UBA01</strain>
    </source>
</reference>
<evidence type="ECO:0000259" key="1">
    <source>
        <dbReference type="Pfam" id="PF07883"/>
    </source>
</evidence>
<comment type="caution">
    <text evidence="2">The sequence shown here is derived from an EMBL/GenBank/DDBJ whole genome shotgun (WGS) entry which is preliminary data.</text>
</comment>
<dbReference type="Proteomes" id="UP000697710">
    <property type="component" value="Unassembled WGS sequence"/>
</dbReference>